<evidence type="ECO:0000313" key="2">
    <source>
        <dbReference type="EMBL" id="CAF3769132.1"/>
    </source>
</evidence>
<evidence type="ECO:0000259" key="1">
    <source>
        <dbReference type="Pfam" id="PF08174"/>
    </source>
</evidence>
<dbReference type="GO" id="GO:0000281">
    <property type="term" value="P:mitotic cytokinesis"/>
    <property type="evidence" value="ECO:0007669"/>
    <property type="project" value="TreeGrafter"/>
</dbReference>
<dbReference type="InterPro" id="IPR051364">
    <property type="entry name" value="Cytokinesis/Rho-signaling"/>
</dbReference>
<dbReference type="GO" id="GO:0005826">
    <property type="term" value="C:actomyosin contractile ring"/>
    <property type="evidence" value="ECO:0007669"/>
    <property type="project" value="TreeGrafter"/>
</dbReference>
<evidence type="ECO:0000313" key="4">
    <source>
        <dbReference type="Proteomes" id="UP000663823"/>
    </source>
</evidence>
<evidence type="ECO:0000313" key="3">
    <source>
        <dbReference type="EMBL" id="CAF3930764.1"/>
    </source>
</evidence>
<proteinExistence type="predicted"/>
<gene>
    <name evidence="3" type="ORF">FNK824_LOCUS22131</name>
    <name evidence="2" type="ORF">OTI717_LOCUS16557</name>
</gene>
<dbReference type="AlphaFoldDB" id="A0A818ZG92"/>
<name>A0A818ZG92_9BILA</name>
<dbReference type="Proteomes" id="UP000663874">
    <property type="component" value="Unassembled WGS sequence"/>
</dbReference>
<reference evidence="2" key="1">
    <citation type="submission" date="2021-02" db="EMBL/GenBank/DDBJ databases">
        <authorList>
            <person name="Nowell W R."/>
        </authorList>
    </citation>
    <scope>NUCLEOTIDE SEQUENCE</scope>
</reference>
<dbReference type="GO" id="GO:0031106">
    <property type="term" value="P:septin ring organization"/>
    <property type="evidence" value="ECO:0007669"/>
    <property type="project" value="TreeGrafter"/>
</dbReference>
<dbReference type="EMBL" id="CAJOBE010004415">
    <property type="protein sequence ID" value="CAF3930764.1"/>
    <property type="molecule type" value="Genomic_DNA"/>
</dbReference>
<comment type="caution">
    <text evidence="2">The sequence shown here is derived from an EMBL/GenBank/DDBJ whole genome shotgun (WGS) entry which is preliminary data.</text>
</comment>
<dbReference type="Proteomes" id="UP000663823">
    <property type="component" value="Unassembled WGS sequence"/>
</dbReference>
<dbReference type="PANTHER" id="PTHR21538:SF24">
    <property type="entry name" value="PH DOMAIN-CONTAINING PROTEIN"/>
    <property type="match status" value="1"/>
</dbReference>
<dbReference type="InterPro" id="IPR012966">
    <property type="entry name" value="AHD"/>
</dbReference>
<accession>A0A818ZG92</accession>
<sequence length="455" mass="52730">MESMSTHHNSQKRVVSFFIWDPELERKIDCEVKMIDGISKLLNVATTLEQTIECHKALILSQQRILAFMTELQRKQQNLLKHDNTNLEPTKATIILSDIRLPLVWTIMKAKLEQKKFAVFCLARIGCRILDTKMKSIDKKSTEIFFTDKLIFNNVPHDFQLYLEVYALNKSLALSSSVKDFANRYSYFSTYGSYKSTRKIKETNSTNHKSSIQQQSKFVLIARTIFTKGSAHKMAKVRYLKMERLQENPLMQLPIHTSFIARFTIQPLCYTSLATLIGVLESDNVQYSCIITAGFLKGKEIMRDNFSDQHRFSIPITSETIISSCDDQLSFIVDNHDFGQAEFFVQDLFTLNNWIRALQQHILDIRTWKLTFEHSSSIRRYSYQPLTSLSKSSIIDRNLIKESILRTKARSLGNIHQTNISSQSMVNNTINQSNNIDHIIDEDDNYDTSVYQIRI</sequence>
<dbReference type="EMBL" id="CAJOAX010002077">
    <property type="protein sequence ID" value="CAF3769132.1"/>
    <property type="molecule type" value="Genomic_DNA"/>
</dbReference>
<organism evidence="2 4">
    <name type="scientific">Rotaria sordida</name>
    <dbReference type="NCBI Taxonomy" id="392033"/>
    <lineage>
        <taxon>Eukaryota</taxon>
        <taxon>Metazoa</taxon>
        <taxon>Spiralia</taxon>
        <taxon>Gnathifera</taxon>
        <taxon>Rotifera</taxon>
        <taxon>Eurotatoria</taxon>
        <taxon>Bdelloidea</taxon>
        <taxon>Philodinida</taxon>
        <taxon>Philodinidae</taxon>
        <taxon>Rotaria</taxon>
    </lineage>
</organism>
<feature type="domain" description="Anillin homology" evidence="1">
    <location>
        <begin position="91"/>
        <end position="228"/>
    </location>
</feature>
<dbReference type="GO" id="GO:0000915">
    <property type="term" value="P:actomyosin contractile ring assembly"/>
    <property type="evidence" value="ECO:0007669"/>
    <property type="project" value="TreeGrafter"/>
</dbReference>
<dbReference type="Pfam" id="PF08174">
    <property type="entry name" value="Anillin"/>
    <property type="match status" value="1"/>
</dbReference>
<dbReference type="PANTHER" id="PTHR21538">
    <property type="entry name" value="ANILLIN/RHOTEKIN RTKN"/>
    <property type="match status" value="1"/>
</dbReference>
<protein>
    <recommendedName>
        <fullName evidence="1">Anillin homology domain-containing protein</fullName>
    </recommendedName>
</protein>